<sequence>MADSLVHFDNANATKISDHPFVYGLGRVFFHYDNFIVLDKDEPKSEDVKPQTLKSLKPLKSSSQKPKVLLIMDDISTLEQIQKLEKLKLNVIPSLFPKTKHTAITPELAQDLEKKERAFMLHLPLEALQFAQSQLAPIKVGTQKSLLRQRLADIKADFPSLVYINNHTGSKFTQSYDDMRNLLEIFDELGLKFIDSVTIAQSASERIAKEQNRLIMARDVFLDNQTSVGYIKAQLKELIAKAKNKGYAIGICHPHNNTFKALHQMSSQLNASVELLSPQELESYLLGSETLHYVRAPFKP</sequence>
<dbReference type="EMBL" id="NXLR01000004">
    <property type="protein sequence ID" value="RDU60333.1"/>
    <property type="molecule type" value="Genomic_DNA"/>
</dbReference>
<dbReference type="InterPro" id="IPR006837">
    <property type="entry name" value="Divergent_DAC"/>
</dbReference>
<dbReference type="OrthoDB" id="9784811at2"/>
<dbReference type="Proteomes" id="UP000256599">
    <property type="component" value="Unassembled WGS sequence"/>
</dbReference>
<dbReference type="AlphaFoldDB" id="A0A3D8I5A7"/>
<proteinExistence type="predicted"/>
<comment type="caution">
    <text evidence="1">The sequence shown here is derived from an EMBL/GenBank/DDBJ whole genome shotgun (WGS) entry which is preliminary data.</text>
</comment>
<dbReference type="GO" id="GO:0005975">
    <property type="term" value="P:carbohydrate metabolic process"/>
    <property type="evidence" value="ECO:0007669"/>
    <property type="project" value="InterPro"/>
</dbReference>
<dbReference type="PANTHER" id="PTHR30105:SF2">
    <property type="entry name" value="DIVERGENT POLYSACCHARIDE DEACETYLASE SUPERFAMILY"/>
    <property type="match status" value="1"/>
</dbReference>
<name>A0A3D8I5A7_9HELI</name>
<dbReference type="PANTHER" id="PTHR30105">
    <property type="entry name" value="UNCHARACTERIZED YIBQ-RELATED"/>
    <property type="match status" value="1"/>
</dbReference>
<accession>A0A3D8I5A7</accession>
<dbReference type="Pfam" id="PF04748">
    <property type="entry name" value="Polysacc_deac_2"/>
    <property type="match status" value="1"/>
</dbReference>
<keyword evidence="2" id="KW-1185">Reference proteome</keyword>
<organism evidence="1 2">
    <name type="scientific">Helicobacter marmotae</name>
    <dbReference type="NCBI Taxonomy" id="152490"/>
    <lineage>
        <taxon>Bacteria</taxon>
        <taxon>Pseudomonadati</taxon>
        <taxon>Campylobacterota</taxon>
        <taxon>Epsilonproteobacteria</taxon>
        <taxon>Campylobacterales</taxon>
        <taxon>Helicobacteraceae</taxon>
        <taxon>Helicobacter</taxon>
    </lineage>
</organism>
<dbReference type="SUPFAM" id="SSF88713">
    <property type="entry name" value="Glycoside hydrolase/deacetylase"/>
    <property type="match status" value="1"/>
</dbReference>
<evidence type="ECO:0000313" key="2">
    <source>
        <dbReference type="Proteomes" id="UP000256599"/>
    </source>
</evidence>
<reference evidence="1 2" key="1">
    <citation type="submission" date="2018-04" db="EMBL/GenBank/DDBJ databases">
        <title>Novel Campyloabacter and Helicobacter Species and Strains.</title>
        <authorList>
            <person name="Mannion A.J."/>
            <person name="Shen Z."/>
            <person name="Fox J.G."/>
        </authorList>
    </citation>
    <scope>NUCLEOTIDE SEQUENCE [LARGE SCALE GENOMIC DNA]</scope>
    <source>
        <strain evidence="1 2">MIT 98-6070</strain>
    </source>
</reference>
<gene>
    <name evidence="1" type="ORF">CQA63_03730</name>
</gene>
<dbReference type="CDD" id="cd10936">
    <property type="entry name" value="CE4_DAC2"/>
    <property type="match status" value="1"/>
</dbReference>
<dbReference type="Gene3D" id="3.20.20.370">
    <property type="entry name" value="Glycoside hydrolase/deacetylase"/>
    <property type="match status" value="1"/>
</dbReference>
<protein>
    <submittedName>
        <fullName evidence="1">Divergent polysaccharide deacetylase family protein</fullName>
    </submittedName>
</protein>
<dbReference type="InterPro" id="IPR011330">
    <property type="entry name" value="Glyco_hydro/deAcase_b/a-brl"/>
</dbReference>
<evidence type="ECO:0000313" key="1">
    <source>
        <dbReference type="EMBL" id="RDU60333.1"/>
    </source>
</evidence>